<keyword evidence="4" id="KW-0030">Aminoacyl-tRNA synthetase</keyword>
<keyword evidence="1" id="KW-0436">Ligase</keyword>
<keyword evidence="2" id="KW-0547">Nucleotide-binding</keyword>
<dbReference type="EMBL" id="VIFK01000292">
    <property type="protein sequence ID" value="TQE98063.1"/>
    <property type="molecule type" value="Genomic_DNA"/>
</dbReference>
<feature type="domain" description="Anticodon-binding" evidence="5">
    <location>
        <begin position="6"/>
        <end position="58"/>
    </location>
</feature>
<dbReference type="Gene3D" id="3.40.50.800">
    <property type="entry name" value="Anticodon-binding domain"/>
    <property type="match status" value="1"/>
</dbReference>
<evidence type="ECO:0000259" key="5">
    <source>
        <dbReference type="Pfam" id="PF03129"/>
    </source>
</evidence>
<dbReference type="SUPFAM" id="SSF52954">
    <property type="entry name" value="Class II aaRS ABD-related"/>
    <property type="match status" value="1"/>
</dbReference>
<keyword evidence="3" id="KW-0648">Protein biosynthesis</keyword>
<protein>
    <recommendedName>
        <fullName evidence="5">Anticodon-binding domain-containing protein</fullName>
    </recommendedName>
</protein>
<name>A0A540VPG7_9GAMM</name>
<gene>
    <name evidence="6" type="ORF">FKY71_15795</name>
</gene>
<evidence type="ECO:0000256" key="4">
    <source>
        <dbReference type="ARBA" id="ARBA00023146"/>
    </source>
</evidence>
<dbReference type="GO" id="GO:0006418">
    <property type="term" value="P:tRNA aminoacylation for protein translation"/>
    <property type="evidence" value="ECO:0007669"/>
    <property type="project" value="UniProtKB-ARBA"/>
</dbReference>
<dbReference type="GO" id="GO:0004812">
    <property type="term" value="F:aminoacyl-tRNA ligase activity"/>
    <property type="evidence" value="ECO:0007669"/>
    <property type="project" value="UniProtKB-KW"/>
</dbReference>
<comment type="caution">
    <text evidence="6">The sequence shown here is derived from an EMBL/GenBank/DDBJ whole genome shotgun (WGS) entry which is preliminary data.</text>
</comment>
<organism evidence="6 7">
    <name type="scientific">Spiribacter salinus</name>
    <dbReference type="NCBI Taxonomy" id="1335746"/>
    <lineage>
        <taxon>Bacteria</taxon>
        <taxon>Pseudomonadati</taxon>
        <taxon>Pseudomonadota</taxon>
        <taxon>Gammaproteobacteria</taxon>
        <taxon>Chromatiales</taxon>
        <taxon>Ectothiorhodospiraceae</taxon>
        <taxon>Spiribacter</taxon>
    </lineage>
</organism>
<sequence length="61" mass="6872">MVPPLRPGVMFADAELIGIPHQLVIGKRGLDQGIVEYRRRGDDKREIEIEAVIEFVKSELA</sequence>
<dbReference type="InterPro" id="IPR004154">
    <property type="entry name" value="Anticodon-bd"/>
</dbReference>
<evidence type="ECO:0000313" key="7">
    <source>
        <dbReference type="Proteomes" id="UP000315400"/>
    </source>
</evidence>
<accession>A0A540VPG7</accession>
<dbReference type="Proteomes" id="UP000315400">
    <property type="component" value="Unassembled WGS sequence"/>
</dbReference>
<dbReference type="Pfam" id="PF03129">
    <property type="entry name" value="HGTP_anticodon"/>
    <property type="match status" value="1"/>
</dbReference>
<keyword evidence="2" id="KW-0067">ATP-binding</keyword>
<reference evidence="6 7" key="1">
    <citation type="submission" date="2019-06" db="EMBL/GenBank/DDBJ databases">
        <title>Metagenome assembled Genome of Spiribacter salinus SL48-SHIP from the microbial mat of Salt Lake 48 (Novosibirsk region, Russia).</title>
        <authorList>
            <person name="Shipova A."/>
            <person name="Rozanov A.S."/>
            <person name="Bryanskaya A.V."/>
            <person name="Peltek S.E."/>
        </authorList>
    </citation>
    <scope>NUCLEOTIDE SEQUENCE [LARGE SCALE GENOMIC DNA]</scope>
    <source>
        <strain evidence="6">SL48-SHIP-2</strain>
    </source>
</reference>
<evidence type="ECO:0000313" key="6">
    <source>
        <dbReference type="EMBL" id="TQE98063.1"/>
    </source>
</evidence>
<dbReference type="AlphaFoldDB" id="A0A540VPG7"/>
<evidence type="ECO:0000256" key="3">
    <source>
        <dbReference type="ARBA" id="ARBA00022917"/>
    </source>
</evidence>
<dbReference type="InterPro" id="IPR036621">
    <property type="entry name" value="Anticodon-bd_dom_sf"/>
</dbReference>
<evidence type="ECO:0000256" key="1">
    <source>
        <dbReference type="ARBA" id="ARBA00022598"/>
    </source>
</evidence>
<proteinExistence type="predicted"/>
<dbReference type="GO" id="GO:0005524">
    <property type="term" value="F:ATP binding"/>
    <property type="evidence" value="ECO:0007669"/>
    <property type="project" value="UniProtKB-KW"/>
</dbReference>
<evidence type="ECO:0000256" key="2">
    <source>
        <dbReference type="ARBA" id="ARBA00022840"/>
    </source>
</evidence>